<dbReference type="KEGG" id="ant:Arnit_0893"/>
<dbReference type="EMBL" id="CP001999">
    <property type="protein sequence ID" value="ADG92557.1"/>
    <property type="molecule type" value="Genomic_DNA"/>
</dbReference>
<gene>
    <name evidence="1" type="ordered locus">Arnit_0893</name>
</gene>
<sequence>MREESKELFEIFKLLDYKNKHEEYEKKSWHSWQMSFLIAMYKRDLELFLPTCNDVFHEEILKDGLENLQISLKQIMGKYKKEVRVDKSKDILSKHLIWEGKEVERLMYYLYKYKNTSKDKS</sequence>
<organism evidence="1 2">
    <name type="scientific">Arcobacter nitrofigilis (strain ATCC 33309 / DSM 7299 / CCUG 15893 / LMG 7604 / NCTC 12251 / CI)</name>
    <name type="common">Campylobacter nitrofigilis</name>
    <dbReference type="NCBI Taxonomy" id="572480"/>
    <lineage>
        <taxon>Bacteria</taxon>
        <taxon>Pseudomonadati</taxon>
        <taxon>Campylobacterota</taxon>
        <taxon>Epsilonproteobacteria</taxon>
        <taxon>Campylobacterales</taxon>
        <taxon>Arcobacteraceae</taxon>
        <taxon>Arcobacter</taxon>
    </lineage>
</organism>
<evidence type="ECO:0000313" key="1">
    <source>
        <dbReference type="EMBL" id="ADG92557.1"/>
    </source>
</evidence>
<accession>D5V2X5</accession>
<dbReference type="STRING" id="572480.Arnit_0893"/>
<reference evidence="1 2" key="1">
    <citation type="journal article" date="2010" name="Stand. Genomic Sci.">
        <title>Complete genome sequence of Arcobacter nitrofigilis type strain (CI).</title>
        <authorList>
            <person name="Pati A."/>
            <person name="Gronow S."/>
            <person name="Lapidus A."/>
            <person name="Copeland A."/>
            <person name="Glavina Del Rio T."/>
            <person name="Nolan M."/>
            <person name="Lucas S."/>
            <person name="Tice H."/>
            <person name="Cheng J.F."/>
            <person name="Han C."/>
            <person name="Chertkov O."/>
            <person name="Bruce D."/>
            <person name="Tapia R."/>
            <person name="Goodwin L."/>
            <person name="Pitluck S."/>
            <person name="Liolios K."/>
            <person name="Ivanova N."/>
            <person name="Mavromatis K."/>
            <person name="Chen A."/>
            <person name="Palaniappan K."/>
            <person name="Land M."/>
            <person name="Hauser L."/>
            <person name="Chang Y.J."/>
            <person name="Jeffries C.D."/>
            <person name="Detter J.C."/>
            <person name="Rohde M."/>
            <person name="Goker M."/>
            <person name="Bristow J."/>
            <person name="Eisen J.A."/>
            <person name="Markowitz V."/>
            <person name="Hugenholtz P."/>
            <person name="Klenk H.P."/>
            <person name="Kyrpides N.C."/>
        </authorList>
    </citation>
    <scope>NUCLEOTIDE SEQUENCE [LARGE SCALE GENOMIC DNA]</scope>
    <source>
        <strain evidence="2">ATCC 33309 / DSM 7299 / CCUG 15893 / LMG 7604 / NCTC 12251 / CI</strain>
    </source>
</reference>
<dbReference type="Proteomes" id="UP000000939">
    <property type="component" value="Chromosome"/>
</dbReference>
<proteinExistence type="predicted"/>
<keyword evidence="2" id="KW-1185">Reference proteome</keyword>
<evidence type="ECO:0000313" key="2">
    <source>
        <dbReference type="Proteomes" id="UP000000939"/>
    </source>
</evidence>
<name>D5V2X5_ARCNC</name>
<dbReference type="RefSeq" id="WP_013134702.1">
    <property type="nucleotide sequence ID" value="NC_014166.1"/>
</dbReference>
<dbReference type="HOGENOM" id="CLU_2033262_0_0_7"/>
<dbReference type="AlphaFoldDB" id="D5V2X5"/>
<dbReference type="OrthoDB" id="5344422at2"/>
<protein>
    <submittedName>
        <fullName evidence="1">Uncharacterized protein</fullName>
    </submittedName>
</protein>